<reference evidence="1 2" key="1">
    <citation type="submission" date="2018-01" db="EMBL/GenBank/DDBJ databases">
        <title>Genome sequence of a Cantenovulum-like bacteria.</title>
        <authorList>
            <person name="Tan W.R."/>
            <person name="Lau N.-S."/>
            <person name="Go F."/>
            <person name="Amirul A.-A.A."/>
        </authorList>
    </citation>
    <scope>NUCLEOTIDE SEQUENCE [LARGE SCALE GENOMIC DNA]</scope>
    <source>
        <strain evidence="1 2">CCB-QB4</strain>
    </source>
</reference>
<dbReference type="InterPro" id="IPR036390">
    <property type="entry name" value="WH_DNA-bd_sf"/>
</dbReference>
<organism evidence="1 2">
    <name type="scientific">Saccharobesus litoralis</name>
    <dbReference type="NCBI Taxonomy" id="2172099"/>
    <lineage>
        <taxon>Bacteria</taxon>
        <taxon>Pseudomonadati</taxon>
        <taxon>Pseudomonadota</taxon>
        <taxon>Gammaproteobacteria</taxon>
        <taxon>Alteromonadales</taxon>
        <taxon>Alteromonadaceae</taxon>
        <taxon>Saccharobesus</taxon>
    </lineage>
</organism>
<name>A0A2S0VUI7_9ALTE</name>
<accession>A0A2S0VUI7</accession>
<keyword evidence="2" id="KW-1185">Reference proteome</keyword>
<protein>
    <submittedName>
        <fullName evidence="1">Uncharacterized protein</fullName>
    </submittedName>
</protein>
<dbReference type="AlphaFoldDB" id="A0A2S0VUI7"/>
<dbReference type="RefSeq" id="WP_108603952.1">
    <property type="nucleotide sequence ID" value="NZ_CP026604.1"/>
</dbReference>
<evidence type="ECO:0000313" key="2">
    <source>
        <dbReference type="Proteomes" id="UP000244441"/>
    </source>
</evidence>
<dbReference type="EMBL" id="CP026604">
    <property type="protein sequence ID" value="AWB67886.1"/>
    <property type="molecule type" value="Genomic_DNA"/>
</dbReference>
<evidence type="ECO:0000313" key="1">
    <source>
        <dbReference type="EMBL" id="AWB67886.1"/>
    </source>
</evidence>
<gene>
    <name evidence="1" type="ORF">C2869_16285</name>
</gene>
<proteinExistence type="predicted"/>
<dbReference type="KEGG" id="cate:C2869_16285"/>
<dbReference type="SUPFAM" id="SSF46785">
    <property type="entry name" value="Winged helix' DNA-binding domain"/>
    <property type="match status" value="1"/>
</dbReference>
<sequence length="290" mass="33775">MNTNQHTKPNPKLNTQDGLIAHAVKQFSSIDMCIRVGVNNNQTGKYRRETTVKVVERVGHITPTVISWLYDISRHQALEHLNKLVKDELLTMVKTHRSNDGRVYVLTYAGAQYAQSLMTKQVNFRSKRNPALQFNANNVMHDSICTYVLMLANKYDEGWQGIVTEKEFKQLVKSNETRHVDGLVLESNGTVAAIEIEHSFKTKQSRSSILLKWLHGLNQGYYQKIFLFSQSTQIFDDIKRLHEQLFDEMQRRIDKKTKQPSLSKDDAELLRRAIIFRTKYCHEINRLFYN</sequence>
<dbReference type="OrthoDB" id="6287573at2"/>
<dbReference type="Proteomes" id="UP000244441">
    <property type="component" value="Chromosome"/>
</dbReference>